<evidence type="ECO:0000256" key="2">
    <source>
        <dbReference type="SAM" id="SignalP"/>
    </source>
</evidence>
<dbReference type="EMBL" id="JAAIYO010000001">
    <property type="protein sequence ID" value="MBE4747773.1"/>
    <property type="molecule type" value="Genomic_DNA"/>
</dbReference>
<feature type="chain" id="PRO_5046504349" evidence="2">
    <location>
        <begin position="23"/>
        <end position="209"/>
    </location>
</feature>
<feature type="transmembrane region" description="Helical" evidence="1">
    <location>
        <begin position="38"/>
        <end position="64"/>
    </location>
</feature>
<evidence type="ECO:0000256" key="1">
    <source>
        <dbReference type="SAM" id="Phobius"/>
    </source>
</evidence>
<name>A0ABR9PIM3_9BACT</name>
<keyword evidence="1" id="KW-0812">Transmembrane</keyword>
<keyword evidence="1" id="KW-0472">Membrane</keyword>
<accession>A0ABR9PIM3</accession>
<evidence type="ECO:0000313" key="3">
    <source>
        <dbReference type="EMBL" id="MBE4747773.1"/>
    </source>
</evidence>
<protein>
    <submittedName>
        <fullName evidence="3">Uncharacterized protein</fullName>
    </submittedName>
</protein>
<keyword evidence="2" id="KW-0732">Signal</keyword>
<gene>
    <name evidence="3" type="ORF">G4177_06220</name>
</gene>
<dbReference type="Proteomes" id="UP001516472">
    <property type="component" value="Unassembled WGS sequence"/>
</dbReference>
<proteinExistence type="predicted"/>
<evidence type="ECO:0000313" key="4">
    <source>
        <dbReference type="Proteomes" id="UP001516472"/>
    </source>
</evidence>
<reference evidence="3 4" key="1">
    <citation type="submission" date="2020-02" db="EMBL/GenBank/DDBJ databases">
        <authorList>
            <person name="Babadi Z.K."/>
            <person name="Risdian C."/>
            <person name="Ebrahimipour G.H."/>
            <person name="Wink J."/>
        </authorList>
    </citation>
    <scope>NUCLEOTIDE SEQUENCE [LARGE SCALE GENOMIC DNA]</scope>
    <source>
        <strain evidence="3 4">ZKHCc1 1396</strain>
    </source>
</reference>
<organism evidence="3 4">
    <name type="scientific">Corallococcus soli</name>
    <dbReference type="NCBI Taxonomy" id="2710757"/>
    <lineage>
        <taxon>Bacteria</taxon>
        <taxon>Pseudomonadati</taxon>
        <taxon>Myxococcota</taxon>
        <taxon>Myxococcia</taxon>
        <taxon>Myxococcales</taxon>
        <taxon>Cystobacterineae</taxon>
        <taxon>Myxococcaceae</taxon>
        <taxon>Corallococcus</taxon>
    </lineage>
</organism>
<sequence>MKKRIILTASIAAVLTAPVAFAQASTGTSAEPSIQSVLVAAGVAVVPVVATALAGLIAAALLALTKKLNAQAGDSKLAQVGARASMVTEAIVRELEVTMRPELEEAAADGILTAAELAKLKAEALAQLKKSLGEHGMKELQEVLSLTAGSIGTFLGGLIEAAVDRMKASKTTPAVGFTEEFVSAAKSLGAIGSTAGLAPTTVVPSTPRG</sequence>
<feature type="signal peptide" evidence="2">
    <location>
        <begin position="1"/>
        <end position="22"/>
    </location>
</feature>
<keyword evidence="1" id="KW-1133">Transmembrane helix</keyword>
<dbReference type="RefSeq" id="WP_193347129.1">
    <property type="nucleotide sequence ID" value="NZ_CBCSIP010000104.1"/>
</dbReference>
<comment type="caution">
    <text evidence="3">The sequence shown here is derived from an EMBL/GenBank/DDBJ whole genome shotgun (WGS) entry which is preliminary data.</text>
</comment>
<keyword evidence="4" id="KW-1185">Reference proteome</keyword>